<keyword evidence="2" id="KW-0813">Transport</keyword>
<dbReference type="SMART" id="SM00893">
    <property type="entry name" value="ETF"/>
    <property type="match status" value="1"/>
</dbReference>
<comment type="similarity">
    <text evidence="1">Belongs to the ETF alpha-subunit/FixB family.</text>
</comment>
<dbReference type="GO" id="GO:0033539">
    <property type="term" value="P:fatty acid beta-oxidation using acyl-CoA dehydrogenase"/>
    <property type="evidence" value="ECO:0007669"/>
    <property type="project" value="TreeGrafter"/>
</dbReference>
<keyword evidence="5" id="KW-0249">Electron transport</keyword>
<protein>
    <submittedName>
        <fullName evidence="7">Electron transfer flavoprotein subunit alpha/FixB family protein</fullName>
    </submittedName>
</protein>
<dbReference type="Gene3D" id="3.40.50.620">
    <property type="entry name" value="HUPs"/>
    <property type="match status" value="1"/>
</dbReference>
<dbReference type="RefSeq" id="WP_166032412.1">
    <property type="nucleotide sequence ID" value="NZ_CP048877.1"/>
</dbReference>
<evidence type="ECO:0000313" key="7">
    <source>
        <dbReference type="EMBL" id="QIJ72194.1"/>
    </source>
</evidence>
<evidence type="ECO:0000256" key="5">
    <source>
        <dbReference type="ARBA" id="ARBA00022982"/>
    </source>
</evidence>
<dbReference type="SUPFAM" id="SSF52402">
    <property type="entry name" value="Adenine nucleotide alpha hydrolases-like"/>
    <property type="match status" value="1"/>
</dbReference>
<dbReference type="Gene3D" id="3.40.50.1220">
    <property type="entry name" value="TPP-binding domain"/>
    <property type="match status" value="1"/>
</dbReference>
<dbReference type="InterPro" id="IPR014729">
    <property type="entry name" value="Rossmann-like_a/b/a_fold"/>
</dbReference>
<dbReference type="InterPro" id="IPR029035">
    <property type="entry name" value="DHS-like_NAD/FAD-binding_dom"/>
</dbReference>
<keyword evidence="8" id="KW-1185">Reference proteome</keyword>
<dbReference type="PROSITE" id="PS00696">
    <property type="entry name" value="ETF_ALPHA"/>
    <property type="match status" value="1"/>
</dbReference>
<evidence type="ECO:0000313" key="8">
    <source>
        <dbReference type="Proteomes" id="UP000502179"/>
    </source>
</evidence>
<dbReference type="PANTHER" id="PTHR43153">
    <property type="entry name" value="ELECTRON TRANSFER FLAVOPROTEIN ALPHA"/>
    <property type="match status" value="1"/>
</dbReference>
<dbReference type="Proteomes" id="UP000502179">
    <property type="component" value="Chromosome"/>
</dbReference>
<dbReference type="AlphaFoldDB" id="A0A6G7PWY1"/>
<sequence length="331" mass="35116">MSEKAKVMILAEAGSHGPLPVSFELATVARKLASDIDGEVLGVIFGGNELDPSPLFRYGVDRIKLVRGTSFVHLKDDLYAQILSEVVGEERPEILLAGATSLGLSVLPRVAAALELGLTAHCTELKIRPEDKALLQIRPSFGEDVMAVIVSKTKPQMATVRPGVFRARALESPTEGRIEEISPPRDLSSGILEILSHLPLEAPPQSLQEARIVVAGGLGLGNKENFSLLKELAALLGGAVGATRPVVELGWVGPEAMVGVTGETISPRLYLAFGISGAVQHTVGIKGAEVIVAVNTDPQAPIFKLATYGLVADAREVLLALIRRLREIKGE</sequence>
<dbReference type="Pfam" id="PF01012">
    <property type="entry name" value="ETF"/>
    <property type="match status" value="1"/>
</dbReference>
<dbReference type="PANTHER" id="PTHR43153:SF1">
    <property type="entry name" value="ELECTRON TRANSFER FLAVOPROTEIN SUBUNIT ALPHA, MITOCHONDRIAL"/>
    <property type="match status" value="1"/>
</dbReference>
<name>A0A6G7PWY1_9BACT</name>
<proteinExistence type="inferred from homology"/>
<evidence type="ECO:0000256" key="1">
    <source>
        <dbReference type="ARBA" id="ARBA00005817"/>
    </source>
</evidence>
<dbReference type="InterPro" id="IPR014731">
    <property type="entry name" value="ETF_asu_C"/>
</dbReference>
<gene>
    <name evidence="7" type="ORF">G4V39_07890</name>
</gene>
<keyword evidence="4 6" id="KW-0274">FAD</keyword>
<dbReference type="CDD" id="cd01715">
    <property type="entry name" value="ETF_alpha"/>
    <property type="match status" value="1"/>
</dbReference>
<dbReference type="GO" id="GO:0050660">
    <property type="term" value="F:flavin adenine dinucleotide binding"/>
    <property type="evidence" value="ECO:0007669"/>
    <property type="project" value="InterPro"/>
</dbReference>
<feature type="binding site" evidence="6">
    <location>
        <position position="295"/>
    </location>
    <ligand>
        <name>FAD</name>
        <dbReference type="ChEBI" id="CHEBI:57692"/>
    </ligand>
</feature>
<reference evidence="7 8" key="1">
    <citation type="submission" date="2020-02" db="EMBL/GenBank/DDBJ databases">
        <title>Genome analysis of Thermosulfuriphilus ammonigenes ST65T, an anaerobic thermophilic chemolithoautotrophic bacterium isolated from a deep-sea hydrothermal vent.</title>
        <authorList>
            <person name="Slobodkina G."/>
            <person name="Allioux M."/>
            <person name="Merkel A."/>
            <person name="Alain K."/>
            <person name="Jebbar M."/>
            <person name="Slobodkin A."/>
        </authorList>
    </citation>
    <scope>NUCLEOTIDE SEQUENCE [LARGE SCALE GENOMIC DNA]</scope>
    <source>
        <strain evidence="7 8">ST65</strain>
    </source>
</reference>
<feature type="binding site" evidence="6">
    <location>
        <begin position="243"/>
        <end position="244"/>
    </location>
    <ligand>
        <name>FAD</name>
        <dbReference type="ChEBI" id="CHEBI:57692"/>
    </ligand>
</feature>
<evidence type="ECO:0000256" key="6">
    <source>
        <dbReference type="PIRSR" id="PIRSR000089-1"/>
    </source>
</evidence>
<keyword evidence="3" id="KW-0285">Flavoprotein</keyword>
<dbReference type="InterPro" id="IPR033947">
    <property type="entry name" value="ETF_alpha_N"/>
</dbReference>
<evidence type="ECO:0000256" key="2">
    <source>
        <dbReference type="ARBA" id="ARBA00022448"/>
    </source>
</evidence>
<organism evidence="7 8">
    <name type="scientific">Thermosulfuriphilus ammonigenes</name>
    <dbReference type="NCBI Taxonomy" id="1936021"/>
    <lineage>
        <taxon>Bacteria</taxon>
        <taxon>Pseudomonadati</taxon>
        <taxon>Thermodesulfobacteriota</taxon>
        <taxon>Thermodesulfobacteria</taxon>
        <taxon>Thermodesulfobacteriales</taxon>
        <taxon>Thermodesulfobacteriaceae</taxon>
        <taxon>Thermosulfuriphilus</taxon>
    </lineage>
</organism>
<dbReference type="SUPFAM" id="SSF52467">
    <property type="entry name" value="DHS-like NAD/FAD-binding domain"/>
    <property type="match status" value="1"/>
</dbReference>
<dbReference type="KEGG" id="tav:G4V39_07890"/>
<dbReference type="EMBL" id="CP048877">
    <property type="protein sequence ID" value="QIJ72194.1"/>
    <property type="molecule type" value="Genomic_DNA"/>
</dbReference>
<dbReference type="InterPro" id="IPR018206">
    <property type="entry name" value="ETF_asu_C_CS"/>
</dbReference>
<dbReference type="InterPro" id="IPR001308">
    <property type="entry name" value="ETF_a/FixB"/>
</dbReference>
<dbReference type="GO" id="GO:0009055">
    <property type="term" value="F:electron transfer activity"/>
    <property type="evidence" value="ECO:0007669"/>
    <property type="project" value="InterPro"/>
</dbReference>
<accession>A0A6G7PWY1</accession>
<comment type="cofactor">
    <cofactor evidence="6">
        <name>FAD</name>
        <dbReference type="ChEBI" id="CHEBI:57692"/>
    </cofactor>
    <text evidence="6">Binds 1 FAD per dimer.</text>
</comment>
<evidence type="ECO:0000256" key="3">
    <source>
        <dbReference type="ARBA" id="ARBA00022630"/>
    </source>
</evidence>
<dbReference type="Pfam" id="PF00766">
    <property type="entry name" value="ETF_alpha"/>
    <property type="match status" value="1"/>
</dbReference>
<dbReference type="PIRSF" id="PIRSF000089">
    <property type="entry name" value="Electra_flavoP_a"/>
    <property type="match status" value="1"/>
</dbReference>
<dbReference type="InterPro" id="IPR014730">
    <property type="entry name" value="ETF_a/b_N"/>
</dbReference>
<evidence type="ECO:0000256" key="4">
    <source>
        <dbReference type="ARBA" id="ARBA00022827"/>
    </source>
</evidence>
<feature type="binding site" evidence="6">
    <location>
        <begin position="274"/>
        <end position="281"/>
    </location>
    <ligand>
        <name>FAD</name>
        <dbReference type="ChEBI" id="CHEBI:57692"/>
    </ligand>
</feature>